<dbReference type="PROSITE" id="PS51664">
    <property type="entry name" value="YCAO"/>
    <property type="match status" value="1"/>
</dbReference>
<dbReference type="EMBL" id="PYGA01000002">
    <property type="protein sequence ID" value="PSK99914.1"/>
    <property type="molecule type" value="Genomic_DNA"/>
</dbReference>
<keyword evidence="4" id="KW-1185">Reference proteome</keyword>
<evidence type="ECO:0000313" key="4">
    <source>
        <dbReference type="Proteomes" id="UP000240542"/>
    </source>
</evidence>
<dbReference type="Gene3D" id="3.40.50.720">
    <property type="entry name" value="NAD(P)-binding Rossmann-like Domain"/>
    <property type="match status" value="1"/>
</dbReference>
<feature type="compositionally biased region" description="Pro residues" evidence="1">
    <location>
        <begin position="240"/>
        <end position="249"/>
    </location>
</feature>
<gene>
    <name evidence="3" type="ORF">CLV63_10241</name>
</gene>
<feature type="compositionally biased region" description="Pro residues" evidence="1">
    <location>
        <begin position="462"/>
        <end position="471"/>
    </location>
</feature>
<evidence type="ECO:0000313" key="3">
    <source>
        <dbReference type="EMBL" id="PSK99914.1"/>
    </source>
</evidence>
<feature type="region of interest" description="Disordered" evidence="1">
    <location>
        <begin position="454"/>
        <end position="482"/>
    </location>
</feature>
<organism evidence="3 4">
    <name type="scientific">Murinocardiopsis flavida</name>
    <dbReference type="NCBI Taxonomy" id="645275"/>
    <lineage>
        <taxon>Bacteria</taxon>
        <taxon>Bacillati</taxon>
        <taxon>Actinomycetota</taxon>
        <taxon>Actinomycetes</taxon>
        <taxon>Streptosporangiales</taxon>
        <taxon>Nocardiopsidaceae</taxon>
        <taxon>Murinocardiopsis</taxon>
    </lineage>
</organism>
<evidence type="ECO:0000256" key="1">
    <source>
        <dbReference type="SAM" id="MobiDB-lite"/>
    </source>
</evidence>
<feature type="domain" description="YcaO" evidence="2">
    <location>
        <begin position="538"/>
        <end position="846"/>
    </location>
</feature>
<dbReference type="InterPro" id="IPR003776">
    <property type="entry name" value="YcaO-like_dom"/>
</dbReference>
<evidence type="ECO:0000259" key="2">
    <source>
        <dbReference type="PROSITE" id="PS51664"/>
    </source>
</evidence>
<dbReference type="NCBIfam" id="TIGR03882">
    <property type="entry name" value="cyclo_dehyd_2"/>
    <property type="match status" value="1"/>
</dbReference>
<feature type="region of interest" description="Disordered" evidence="1">
    <location>
        <begin position="232"/>
        <end position="280"/>
    </location>
</feature>
<sequence>MVAGRSRTVGALYPMVAEFPILCRMRSQTGGAESPSDSGFTGFRPRLRHDALFADNGDGALLHHPEGRFLIKGAGAYGLVRAIAPYLDGSATVGELCAELPEAQRASVMRVLASLADRGFVRDSRPGPDTALPDAVRRRFADQIGYIEHYADGGAARFARFRSARVLVAGSGEVDRAVALGLLRNGIAAVHVADTGPSGTAWAAADAEAAELRSAGCPAEVRRVDLTAPDALAGVLSGGPPRPAAPTAPPSDHGVDGVPPVPPTGHEAEGAPAPPTADWDFVVLSPGEGRTAALWRHLAGRRADDGPVAIPMAVIGGQAVVGPMTGPGRRPCWCCAVLRIGAGADLGAGAALWRELALPSVPAAAAPLDPNVAAMLGTMVAFDVFRERTGALAAETDGAVVCQDLGTLESTREPLLPHPLCPSCGTPAGGVPAPPVTGAPVATAPPVGAAADRVADGARPAAEPPQDPALMPPDTAVASPDPAAEPQVAAADHGALFGPRLGVFTGYADAAMAQSPLKAGAVRMPLPVRTGRQRVITAFDVSTVAAARGRAVGAAALCYADEVVRTRDAVAARSPAPPVDVVRVAPDRLATWSGLPVDAADAAEQHWLPSTSMVDGGVRWLPAAAVLPFSDCNDAALFERSAAGAGSGPDPAQAAAEGLLSAFGYEALRAALHRTARVAEIPAAALGAADETVFLLRTAENLGCAPLLLDLAGGAPAHVVLAVDLAGDGPPLWTSGAGLDRRAAATGALRDLLGIRQLGGVSAATAHEDAADAAEGVDLGGPLLPGLDPRALLADADGPAPERPATDHAALIADLRARGGDAFAADVTPVDLGACGLRTVRVVRTR</sequence>
<comment type="caution">
    <text evidence="3">The sequence shown here is derived from an EMBL/GenBank/DDBJ whole genome shotgun (WGS) entry which is preliminary data.</text>
</comment>
<proteinExistence type="predicted"/>
<reference evidence="3 4" key="1">
    <citation type="submission" date="2018-03" db="EMBL/GenBank/DDBJ databases">
        <title>Genomic Encyclopedia of Archaeal and Bacterial Type Strains, Phase II (KMG-II): from individual species to whole genera.</title>
        <authorList>
            <person name="Goeker M."/>
        </authorList>
    </citation>
    <scope>NUCLEOTIDE SEQUENCE [LARGE SCALE GENOMIC DNA]</scope>
    <source>
        <strain evidence="3 4">DSM 45312</strain>
    </source>
</reference>
<accession>A0A2P8DRV3</accession>
<dbReference type="Proteomes" id="UP000240542">
    <property type="component" value="Unassembled WGS sequence"/>
</dbReference>
<protein>
    <submittedName>
        <fullName evidence="3">Bacteriocin biosynthesis cyclodehydratase domain-containing protein</fullName>
    </submittedName>
</protein>
<dbReference type="Gene3D" id="3.90.930.60">
    <property type="match status" value="1"/>
</dbReference>
<dbReference type="AlphaFoldDB" id="A0A2P8DRV3"/>
<name>A0A2P8DRV3_9ACTN</name>
<dbReference type="InterPro" id="IPR022291">
    <property type="entry name" value="Bacteriocin_synth_cyclodeHase"/>
</dbReference>